<accession>Q9PW69</accession>
<dbReference type="PROSITE" id="PS00473">
    <property type="entry name" value="GNRH"/>
    <property type="match status" value="1"/>
</dbReference>
<evidence type="ECO:0000256" key="2">
    <source>
        <dbReference type="ARBA" id="ARBA00010968"/>
    </source>
</evidence>
<evidence type="ECO:0000256" key="7">
    <source>
        <dbReference type="ARBA" id="ARBA00022815"/>
    </source>
</evidence>
<comment type="similarity">
    <text evidence="2 8">Belongs to the GnRH family.</text>
</comment>
<keyword evidence="4" id="KW-0165">Cleavage on pair of basic residues</keyword>
<name>Q9PW69_TYPNA</name>
<dbReference type="PANTHER" id="PTHR10522:SF6">
    <property type="entry name" value="PROGONADOLIBERIN-2"/>
    <property type="match status" value="1"/>
</dbReference>
<dbReference type="GO" id="GO:0031530">
    <property type="term" value="F:gonadotropin-releasing hormone receptor binding"/>
    <property type="evidence" value="ECO:0007669"/>
    <property type="project" value="TreeGrafter"/>
</dbReference>
<keyword evidence="3" id="KW-0964">Secreted</keyword>
<protein>
    <recommendedName>
        <fullName evidence="8">Progonadoliberin</fullName>
    </recommendedName>
    <component>
        <recommendedName>
            <fullName evidence="8">Gonadoliberin</fullName>
        </recommendedName>
        <alternativeName>
            <fullName evidence="8">Gonadotropin-releasing hormone</fullName>
            <shortName evidence="8">GnRH</shortName>
        </alternativeName>
        <alternativeName>
            <fullName evidence="8">Luliberin</fullName>
        </alternativeName>
        <alternativeName>
            <fullName evidence="8">Luteinizing hormone-releasing hormone</fullName>
            <shortName evidence="8">LH-RH</shortName>
        </alternativeName>
    </component>
    <component>
        <recommendedName>
            <fullName evidence="8">GnRH-associated peptide</fullName>
        </recommendedName>
        <alternativeName>
            <fullName evidence="8">GnRH-associated peptide</fullName>
        </alternativeName>
    </component>
</protein>
<feature type="signal peptide" evidence="9">
    <location>
        <begin position="1"/>
        <end position="24"/>
    </location>
</feature>
<organism evidence="10">
    <name type="scientific">Typhlonectes natans</name>
    <name type="common">Rubber eel</name>
    <name type="synonym">Caecilia natans</name>
    <dbReference type="NCBI Taxonomy" id="8456"/>
    <lineage>
        <taxon>Eukaryota</taxon>
        <taxon>Metazoa</taxon>
        <taxon>Chordata</taxon>
        <taxon>Craniata</taxon>
        <taxon>Vertebrata</taxon>
        <taxon>Euteleostomi</taxon>
        <taxon>Amphibia</taxon>
        <taxon>Gymnophiona</taxon>
        <taxon>Typhlonectidae</taxon>
        <taxon>Typhlonectes</taxon>
    </lineage>
</organism>
<dbReference type="InterPro" id="IPR002012">
    <property type="entry name" value="GnRH"/>
</dbReference>
<evidence type="ECO:0000313" key="10">
    <source>
        <dbReference type="EMBL" id="AAD48032.1"/>
    </source>
</evidence>
<dbReference type="AlphaFoldDB" id="Q9PW69"/>
<dbReference type="InterPro" id="IPR019792">
    <property type="entry name" value="Gonadoliberin"/>
</dbReference>
<comment type="subcellular location">
    <subcellularLocation>
        <location evidence="1 8">Secreted</location>
    </subcellularLocation>
</comment>
<evidence type="ECO:0000256" key="1">
    <source>
        <dbReference type="ARBA" id="ARBA00004613"/>
    </source>
</evidence>
<dbReference type="GO" id="GO:0005183">
    <property type="term" value="F:gonadotropin hormone-releasing hormone activity"/>
    <property type="evidence" value="ECO:0007669"/>
    <property type="project" value="TreeGrafter"/>
</dbReference>
<sequence>MVCKRQLLLLLFALLAVGIQASYAQHWSHGWYPGGKRELDLPQSSEVSEEIKLCAGEECTYLKDPRKSSLKTLLVDMLARQLQKKK</sequence>
<evidence type="ECO:0000256" key="4">
    <source>
        <dbReference type="ARBA" id="ARBA00022685"/>
    </source>
</evidence>
<dbReference type="GO" id="GO:0005615">
    <property type="term" value="C:extracellular space"/>
    <property type="evidence" value="ECO:0007669"/>
    <property type="project" value="TreeGrafter"/>
</dbReference>
<keyword evidence="5 8" id="KW-0372">Hormone</keyword>
<dbReference type="PANTHER" id="PTHR10522">
    <property type="entry name" value="GONADOLIBERIN"/>
    <property type="match status" value="1"/>
</dbReference>
<reference evidence="10" key="1">
    <citation type="submission" date="1999-07" db="EMBL/GenBank/DDBJ databases">
        <title>Cloning of chicken II (cII) GnRH cDNA from the brain of a caecilian amphibian, Typhlonectes natans.</title>
        <authorList>
            <person name="Ebersole T.J."/>
            <person name="Goetz F.W."/>
            <person name="Boyd S.K."/>
        </authorList>
    </citation>
    <scope>NUCLEOTIDE SEQUENCE</scope>
    <source>
        <tissue evidence="10">Brain</tissue>
    </source>
</reference>
<evidence type="ECO:0000256" key="6">
    <source>
        <dbReference type="ARBA" id="ARBA00022729"/>
    </source>
</evidence>
<evidence type="ECO:0000256" key="9">
    <source>
        <dbReference type="SAM" id="SignalP"/>
    </source>
</evidence>
<evidence type="ECO:0000256" key="3">
    <source>
        <dbReference type="ARBA" id="ARBA00022525"/>
    </source>
</evidence>
<proteinExistence type="evidence at transcript level"/>
<dbReference type="Pfam" id="PF00446">
    <property type="entry name" value="GnRH"/>
    <property type="match status" value="1"/>
</dbReference>
<evidence type="ECO:0000256" key="8">
    <source>
        <dbReference type="RuleBase" id="RU000635"/>
    </source>
</evidence>
<evidence type="ECO:0000256" key="5">
    <source>
        <dbReference type="ARBA" id="ARBA00022702"/>
    </source>
</evidence>
<keyword evidence="6 9" id="KW-0732">Signal</keyword>
<dbReference type="EMBL" id="AF167558">
    <property type="protein sequence ID" value="AAD48032.1"/>
    <property type="molecule type" value="mRNA"/>
</dbReference>
<comment type="function">
    <text evidence="8">Stimulates the secretion of gonadotropins.</text>
</comment>
<feature type="chain" id="PRO_5004332439" description="Progonadoliberin" evidence="9">
    <location>
        <begin position="25"/>
        <end position="86"/>
    </location>
</feature>
<keyword evidence="7 8" id="KW-0027">Amidation</keyword>